<dbReference type="Pfam" id="PF06958">
    <property type="entry name" value="Pyocin_S"/>
    <property type="match status" value="1"/>
</dbReference>
<dbReference type="InterPro" id="IPR003060">
    <property type="entry name" value="Pyocin_killer"/>
</dbReference>
<keyword evidence="5" id="KW-0378">Hydrolase</keyword>
<dbReference type="SMART" id="SM00507">
    <property type="entry name" value="HNHc"/>
    <property type="match status" value="1"/>
</dbReference>
<dbReference type="GO" id="GO:0004519">
    <property type="term" value="F:endonuclease activity"/>
    <property type="evidence" value="ECO:0007669"/>
    <property type="project" value="UniProtKB-KW"/>
</dbReference>
<dbReference type="SUPFAM" id="SSF54060">
    <property type="entry name" value="His-Me finger endonucleases"/>
    <property type="match status" value="1"/>
</dbReference>
<dbReference type="AlphaFoldDB" id="A0A6H9RDS9"/>
<keyword evidence="3" id="KW-0540">Nuclease</keyword>
<keyword evidence="2" id="KW-0929">Antimicrobial</keyword>
<dbReference type="Pfam" id="PF21431">
    <property type="entry name" value="Col-Pyo_DNase"/>
    <property type="match status" value="1"/>
</dbReference>
<dbReference type="InterPro" id="IPR044925">
    <property type="entry name" value="His-Me_finger_sf"/>
</dbReference>
<evidence type="ECO:0000256" key="1">
    <source>
        <dbReference type="ARBA" id="ARBA00006811"/>
    </source>
</evidence>
<protein>
    <recommendedName>
        <fullName evidence="8">HNH nuclease domain-containing protein</fullName>
    </recommendedName>
</protein>
<dbReference type="Proteomes" id="UP000460142">
    <property type="component" value="Unassembled WGS sequence"/>
</dbReference>
<dbReference type="GO" id="GO:0019835">
    <property type="term" value="P:cytolysis"/>
    <property type="evidence" value="ECO:0007669"/>
    <property type="project" value="InterPro"/>
</dbReference>
<dbReference type="SUPFAM" id="SSF69369">
    <property type="entry name" value="Cloacin translocation domain"/>
    <property type="match status" value="1"/>
</dbReference>
<reference evidence="9 10" key="1">
    <citation type="submission" date="2019-09" db="EMBL/GenBank/DDBJ databases">
        <title>Draft genome sequences of 48 bacterial type strains from the CCUG.</title>
        <authorList>
            <person name="Tunovic T."/>
            <person name="Pineiro-Iglesias B."/>
            <person name="Unosson C."/>
            <person name="Inganas E."/>
            <person name="Ohlen M."/>
            <person name="Cardew S."/>
            <person name="Jensie-Markopoulos S."/>
            <person name="Salva-Serra F."/>
            <person name="Jaen-Luchoro D."/>
            <person name="Karlsson R."/>
            <person name="Svensson-Stadler L."/>
            <person name="Chun J."/>
            <person name="Moore E."/>
        </authorList>
    </citation>
    <scope>NUCLEOTIDE SEQUENCE [LARGE SCALE GENOMIC DNA]</scope>
    <source>
        <strain evidence="9 10">CCUG 53116</strain>
    </source>
</reference>
<gene>
    <name evidence="9" type="ORF">F7R15_10830</name>
</gene>
<proteinExistence type="inferred from homology"/>
<dbReference type="EMBL" id="VZPS01000005">
    <property type="protein sequence ID" value="KAB0486398.1"/>
    <property type="molecule type" value="Genomic_DNA"/>
</dbReference>
<dbReference type="GO" id="GO:0042742">
    <property type="term" value="P:defense response to bacterium"/>
    <property type="evidence" value="ECO:0007669"/>
    <property type="project" value="UniProtKB-KW"/>
</dbReference>
<evidence type="ECO:0000256" key="5">
    <source>
        <dbReference type="ARBA" id="ARBA00022801"/>
    </source>
</evidence>
<feature type="domain" description="HNH nuclease" evidence="8">
    <location>
        <begin position="329"/>
        <end position="384"/>
    </location>
</feature>
<evidence type="ECO:0000256" key="4">
    <source>
        <dbReference type="ARBA" id="ARBA00022759"/>
    </source>
</evidence>
<evidence type="ECO:0000259" key="8">
    <source>
        <dbReference type="SMART" id="SM00507"/>
    </source>
</evidence>
<evidence type="ECO:0000256" key="6">
    <source>
        <dbReference type="ARBA" id="ARBA00023022"/>
    </source>
</evidence>
<evidence type="ECO:0000313" key="10">
    <source>
        <dbReference type="Proteomes" id="UP000460142"/>
    </source>
</evidence>
<name>A0A6H9RDS9_PSERE</name>
<keyword evidence="4" id="KW-0255">Endonuclease</keyword>
<dbReference type="OrthoDB" id="2067488at2"/>
<dbReference type="CDD" id="cd00085">
    <property type="entry name" value="HNHc"/>
    <property type="match status" value="1"/>
</dbReference>
<evidence type="ECO:0000256" key="3">
    <source>
        <dbReference type="ARBA" id="ARBA00022722"/>
    </source>
</evidence>
<dbReference type="GO" id="GO:0031640">
    <property type="term" value="P:killing of cells of another organism"/>
    <property type="evidence" value="ECO:0007669"/>
    <property type="project" value="UniProtKB-KW"/>
</dbReference>
<dbReference type="GO" id="GO:0005102">
    <property type="term" value="F:signaling receptor binding"/>
    <property type="evidence" value="ECO:0007669"/>
    <property type="project" value="InterPro"/>
</dbReference>
<comment type="similarity">
    <text evidence="1">Belongs to the colicin/pyosin nuclease family.</text>
</comment>
<organism evidence="9 10">
    <name type="scientific">Pseudomonas reinekei</name>
    <dbReference type="NCBI Taxonomy" id="395598"/>
    <lineage>
        <taxon>Bacteria</taxon>
        <taxon>Pseudomonadati</taxon>
        <taxon>Pseudomonadota</taxon>
        <taxon>Gammaproteobacteria</taxon>
        <taxon>Pseudomonadales</taxon>
        <taxon>Pseudomonadaceae</taxon>
        <taxon>Pseudomonas</taxon>
    </lineage>
</organism>
<evidence type="ECO:0000256" key="2">
    <source>
        <dbReference type="ARBA" id="ARBA00022529"/>
    </source>
</evidence>
<evidence type="ECO:0000313" key="9">
    <source>
        <dbReference type="EMBL" id="KAB0486398.1"/>
    </source>
</evidence>
<dbReference type="InterPro" id="IPR003615">
    <property type="entry name" value="HNH_nuc"/>
</dbReference>
<dbReference type="InterPro" id="IPR036302">
    <property type="entry name" value="Pyosin/cloacin_T_dom_sf"/>
</dbReference>
<sequence length="395" mass="43590">MRVAAEQEAYQQALALEKIQKDALREKYQIENVNLSTASGDAASVRPLVVTPDGLIAGFEGSPFSLARSVESLSVRSNPLGVFLASIFYTPTLGNGELQRNPVVVSIPLSQLGDGFDNQINLKNQSETNLPIRVLSSSRGEHTQLYLSQTGDNLSARVRVRTAKFEPTTNFYTFTTEGFLPRTLTWTPNSAPGKDGIGSTELPSDQNGIEIYPGARVTQLDGRTDEHPSYDDFDLDDYVLIFPTDSGIDPIYIMLSRTGPRYEPGTVNGDGQIFGENWLESATESDGVPIPAQIANQLRGKDFRNFDKFRESFWVAVSNDPKLSMELSPLNKAIMKNGHSPYAPQSEQVGRREKFEIHHIIPIQKGGEVYNVDNMLITTPKSHIAIHSNNNGETL</sequence>
<dbReference type="InterPro" id="IPR037146">
    <property type="entry name" value="Colicin/pyocin_DNase_dom_sf"/>
</dbReference>
<comment type="caution">
    <text evidence="9">The sequence shown here is derived from an EMBL/GenBank/DDBJ whole genome shotgun (WGS) entry which is preliminary data.</text>
</comment>
<dbReference type="GO" id="GO:0016787">
    <property type="term" value="F:hydrolase activity"/>
    <property type="evidence" value="ECO:0007669"/>
    <property type="project" value="UniProtKB-KW"/>
</dbReference>
<dbReference type="InterPro" id="IPR016128">
    <property type="entry name" value="Pyosin/cloacin_T_dom"/>
</dbReference>
<accession>A0A6H9RDS9</accession>
<dbReference type="PRINTS" id="PR01300">
    <property type="entry name" value="PYOCINKILLER"/>
</dbReference>
<keyword evidence="7" id="KW-0078">Bacteriocin</keyword>
<dbReference type="Gene3D" id="3.90.540.10">
    <property type="entry name" value="Colicin/pyocin, DNase domain"/>
    <property type="match status" value="1"/>
</dbReference>
<keyword evidence="6" id="KW-0044">Antibiotic</keyword>
<evidence type="ECO:0000256" key="7">
    <source>
        <dbReference type="ARBA" id="ARBA00023048"/>
    </source>
</evidence>